<name>A0A7J9JBM2_9ROSI</name>
<dbReference type="AlphaFoldDB" id="A0A7J9JBM2"/>
<evidence type="ECO:0000313" key="3">
    <source>
        <dbReference type="Proteomes" id="UP000593575"/>
    </source>
</evidence>
<proteinExistence type="predicted"/>
<evidence type="ECO:0000313" key="2">
    <source>
        <dbReference type="EMBL" id="MBA0830845.1"/>
    </source>
</evidence>
<keyword evidence="1" id="KW-0620">Polyamine biosynthesis</keyword>
<dbReference type="GO" id="GO:0006596">
    <property type="term" value="P:polyamine biosynthetic process"/>
    <property type="evidence" value="ECO:0007669"/>
    <property type="project" value="UniProtKB-KW"/>
</dbReference>
<reference evidence="2 3" key="1">
    <citation type="journal article" date="2019" name="Genome Biol. Evol.">
        <title>Insights into the evolution of the New World diploid cottons (Gossypium, subgenus Houzingenia) based on genome sequencing.</title>
        <authorList>
            <person name="Grover C.E."/>
            <person name="Arick M.A. 2nd"/>
            <person name="Thrash A."/>
            <person name="Conover J.L."/>
            <person name="Sanders W.S."/>
            <person name="Peterson D.G."/>
            <person name="Frelichowski J.E."/>
            <person name="Scheffler J.A."/>
            <person name="Scheffler B.E."/>
            <person name="Wendel J.F."/>
        </authorList>
    </citation>
    <scope>NUCLEOTIDE SEQUENCE [LARGE SCALE GENOMIC DNA]</scope>
    <source>
        <strain evidence="2">6</strain>
        <tissue evidence="2">Leaf</tissue>
    </source>
</reference>
<dbReference type="CDD" id="cd02440">
    <property type="entry name" value="AdoMet_MTases"/>
    <property type="match status" value="1"/>
</dbReference>
<dbReference type="Proteomes" id="UP000593575">
    <property type="component" value="Unassembled WGS sequence"/>
</dbReference>
<evidence type="ECO:0008006" key="4">
    <source>
        <dbReference type="Google" id="ProtNLM"/>
    </source>
</evidence>
<evidence type="ECO:0000256" key="1">
    <source>
        <dbReference type="ARBA" id="ARBA00023115"/>
    </source>
</evidence>
<dbReference type="PANTHER" id="PTHR43317:SF1">
    <property type="entry name" value="THERMOSPERMINE SYNTHASE ACAULIS5"/>
    <property type="match status" value="1"/>
</dbReference>
<accession>A0A7J9JBM2</accession>
<dbReference type="EMBL" id="JABFAE010000006">
    <property type="protein sequence ID" value="MBA0830845.1"/>
    <property type="molecule type" value="Genomic_DNA"/>
</dbReference>
<dbReference type="InterPro" id="IPR029063">
    <property type="entry name" value="SAM-dependent_MTases_sf"/>
</dbReference>
<sequence length="539" mass="60574">MEVDKAILETLQPSRFLSFAIPNPNPTLNPSLASPLIRIAVLDSPIQPSSPLIPSVAAMIVPKHRESDWIFSTESGHLQLLLSSPNIQRLILIGQGQQPMINGSSSSSIYRRWIDPDSLNNLEISLKPLVIALSPKSYFHNENLEVPFLCYEDNIVCSLVLEKCIGNFVGEMLVEDVEIEGSDQSREFRRRLRFKRMPNLVQTEIRIVPNKVSCLDSVDIGSSSIEFSPDLGVLVHAYLVPMVASLALIGSCIEKHVESGLRPKALCLGVGGGALVGFLKTQLDFEVVGVELDEEVLRVARKYFGLEDGDLVRVHVRDGMEFMDRLAHGDVVGNIVPQFDVIMVDLDSDDPRNGVSAPPIEFFRRDVLLAARSVLRESGIFVINVIPQSRSFYEKLIHEFREVFPELYEINVGNVENFILIAAKALPCSSSRVVQTWEEQGGEVGFEDSSGNGHEAFLEGSNDVFGVVLALEAAVVAFVDLWVRTVWMTWYFKWQRSDNRFELVIKWQRSDNWFERSIAAPSIWNRQFETSMDRWLPNS</sequence>
<protein>
    <recommendedName>
        <fullName evidence="4">Methyltransferase-like protein 13</fullName>
    </recommendedName>
</protein>
<dbReference type="SUPFAM" id="SSF53335">
    <property type="entry name" value="S-adenosyl-L-methionine-dependent methyltransferases"/>
    <property type="match status" value="1"/>
</dbReference>
<dbReference type="PANTHER" id="PTHR43317">
    <property type="entry name" value="THERMOSPERMINE SYNTHASE ACAULIS5"/>
    <property type="match status" value="1"/>
</dbReference>
<gene>
    <name evidence="2" type="ORF">Goarm_015346</name>
</gene>
<dbReference type="Pfam" id="PF01564">
    <property type="entry name" value="Spermine_synth"/>
    <property type="match status" value="1"/>
</dbReference>
<organism evidence="2 3">
    <name type="scientific">Gossypium armourianum</name>
    <dbReference type="NCBI Taxonomy" id="34283"/>
    <lineage>
        <taxon>Eukaryota</taxon>
        <taxon>Viridiplantae</taxon>
        <taxon>Streptophyta</taxon>
        <taxon>Embryophyta</taxon>
        <taxon>Tracheophyta</taxon>
        <taxon>Spermatophyta</taxon>
        <taxon>Magnoliopsida</taxon>
        <taxon>eudicotyledons</taxon>
        <taxon>Gunneridae</taxon>
        <taxon>Pentapetalae</taxon>
        <taxon>rosids</taxon>
        <taxon>malvids</taxon>
        <taxon>Malvales</taxon>
        <taxon>Malvaceae</taxon>
        <taxon>Malvoideae</taxon>
        <taxon>Gossypium</taxon>
    </lineage>
</organism>
<dbReference type="Gene3D" id="3.40.50.150">
    <property type="entry name" value="Vaccinia Virus protein VP39"/>
    <property type="match status" value="1"/>
</dbReference>
<comment type="caution">
    <text evidence="2">The sequence shown here is derived from an EMBL/GenBank/DDBJ whole genome shotgun (WGS) entry which is preliminary data.</text>
</comment>
<keyword evidence="3" id="KW-1185">Reference proteome</keyword>